<dbReference type="AlphaFoldDB" id="A0A0A9FLK3"/>
<feature type="transmembrane region" description="Helical" evidence="1">
    <location>
        <begin position="12"/>
        <end position="37"/>
    </location>
</feature>
<organism evidence="2">
    <name type="scientific">Arundo donax</name>
    <name type="common">Giant reed</name>
    <name type="synonym">Donax arundinaceus</name>
    <dbReference type="NCBI Taxonomy" id="35708"/>
    <lineage>
        <taxon>Eukaryota</taxon>
        <taxon>Viridiplantae</taxon>
        <taxon>Streptophyta</taxon>
        <taxon>Embryophyta</taxon>
        <taxon>Tracheophyta</taxon>
        <taxon>Spermatophyta</taxon>
        <taxon>Magnoliopsida</taxon>
        <taxon>Liliopsida</taxon>
        <taxon>Poales</taxon>
        <taxon>Poaceae</taxon>
        <taxon>PACMAD clade</taxon>
        <taxon>Arundinoideae</taxon>
        <taxon>Arundineae</taxon>
        <taxon>Arundo</taxon>
    </lineage>
</organism>
<keyword evidence="1" id="KW-1133">Transmembrane helix</keyword>
<accession>A0A0A9FLK3</accession>
<reference evidence="2" key="1">
    <citation type="submission" date="2014-09" db="EMBL/GenBank/DDBJ databases">
        <authorList>
            <person name="Magalhaes I.L.F."/>
            <person name="Oliveira U."/>
            <person name="Santos F.R."/>
            <person name="Vidigal T.H.D.A."/>
            <person name="Brescovit A.D."/>
            <person name="Santos A.J."/>
        </authorList>
    </citation>
    <scope>NUCLEOTIDE SEQUENCE</scope>
    <source>
        <tissue evidence="2">Shoot tissue taken approximately 20 cm above the soil surface</tissue>
    </source>
</reference>
<dbReference type="EMBL" id="GBRH01188748">
    <property type="protein sequence ID" value="JAE09148.1"/>
    <property type="molecule type" value="Transcribed_RNA"/>
</dbReference>
<keyword evidence="1" id="KW-0812">Transmembrane</keyword>
<proteinExistence type="predicted"/>
<evidence type="ECO:0000256" key="1">
    <source>
        <dbReference type="SAM" id="Phobius"/>
    </source>
</evidence>
<name>A0A0A9FLK3_ARUDO</name>
<evidence type="ECO:0000313" key="2">
    <source>
        <dbReference type="EMBL" id="JAE09148.1"/>
    </source>
</evidence>
<reference evidence="2" key="2">
    <citation type="journal article" date="2015" name="Data Brief">
        <title>Shoot transcriptome of the giant reed, Arundo donax.</title>
        <authorList>
            <person name="Barrero R.A."/>
            <person name="Guerrero F.D."/>
            <person name="Moolhuijzen P."/>
            <person name="Goolsby J.A."/>
            <person name="Tidwell J."/>
            <person name="Bellgard S.E."/>
            <person name="Bellgard M.I."/>
        </authorList>
    </citation>
    <scope>NUCLEOTIDE SEQUENCE</scope>
    <source>
        <tissue evidence="2">Shoot tissue taken approximately 20 cm above the soil surface</tissue>
    </source>
</reference>
<sequence length="52" mass="5905">MELEFTTIFKYLYHLNLIIFSHVSIARPLSILFLATLARGSSPALRCAKFCS</sequence>
<protein>
    <submittedName>
        <fullName evidence="2">Uncharacterized protein</fullName>
    </submittedName>
</protein>
<keyword evidence="1" id="KW-0472">Membrane</keyword>